<dbReference type="OrthoDB" id="4716584at2759"/>
<feature type="region of interest" description="Disordered" evidence="1">
    <location>
        <begin position="27"/>
        <end position="58"/>
    </location>
</feature>
<dbReference type="InParanoid" id="A0A2T2ZWP3"/>
<feature type="region of interest" description="Disordered" evidence="1">
    <location>
        <begin position="252"/>
        <end position="277"/>
    </location>
</feature>
<dbReference type="STRING" id="2025994.A0A2T2ZWP3"/>
<sequence length="688" mass="75171">MDDECTVTALIEFGPRRRFAPVPVETTFKEHRRPAGPAAELTPEPSPTEEAPPAVLPCPPAAPMVVDHETQTVVRGKRRFAPQLLESTRRSRRAGDTVPATRHADKTDITPYSKHIYSLSSKKKQQQQHRRPGHARRESCDDEIAEHVFDLNKLEAQKRMMELAMSAFPNSTVRLGGAEHFFVREGSDDDSSTTSSNIINNNNNNTTSSRGRAKAKAAKKDERRDSSIDNVNWMVKEMQKHADQLAADRGDVVGESDSWDSGSVRSEGPPDNTFDFTNKARHTIRNSLGSLSTIGEDARAAGQSAAASYLGSPGASYDARASAQPTTSGTSGQGTFGEDSSPDVEMHGTTSRALGGGGGGATTTAAAASHQPQPPQYQQDTSSYTRPRGAFGRFYGYGNQAGGHDKAAEKALFRLRTQKSPPMAGSDLTFRICPSPKQTKLESDQKWDVAAGAHVELNRDTTGENGLWRGYCFTNQQGDEALAPSQRPAPMIMTPMFPATPFEHSDPYAATDGTLAPFPISAEPSPVASSSGQSFSSEHRARGGQPKGLHMLMGLEQRLQQEKVAAEFQERIAAEFDDQFVTQVYNYLSLGYPATARAFDEELSKISRIPTEELQTEDDVVMDGIGSRAKGHIKISMDLDDTASEDKRCPRWKALKQYIFEWARQHPDLDSITPLAWGVAERRGSWGI</sequence>
<protein>
    <submittedName>
        <fullName evidence="2">Uncharacterized protein</fullName>
    </submittedName>
</protein>
<feature type="compositionally biased region" description="Basic residues" evidence="1">
    <location>
        <begin position="121"/>
        <end position="134"/>
    </location>
</feature>
<feature type="compositionally biased region" description="Low complexity" evidence="1">
    <location>
        <begin position="37"/>
        <end position="53"/>
    </location>
</feature>
<reference evidence="2 3" key="1">
    <citation type="journal article" date="2018" name="Mycol. Prog.">
        <title>Coniella lustricola, a new species from submerged detritus.</title>
        <authorList>
            <person name="Raudabaugh D.B."/>
            <person name="Iturriaga T."/>
            <person name="Carver A."/>
            <person name="Mondo S."/>
            <person name="Pangilinan J."/>
            <person name="Lipzen A."/>
            <person name="He G."/>
            <person name="Amirebrahimi M."/>
            <person name="Grigoriev I.V."/>
            <person name="Miller A.N."/>
        </authorList>
    </citation>
    <scope>NUCLEOTIDE SEQUENCE [LARGE SCALE GENOMIC DNA]</scope>
    <source>
        <strain evidence="2 3">B22-T-1</strain>
    </source>
</reference>
<feature type="region of interest" description="Disordered" evidence="1">
    <location>
        <begin position="186"/>
        <end position="231"/>
    </location>
</feature>
<feature type="compositionally biased region" description="Polar residues" evidence="1">
    <location>
        <begin position="376"/>
        <end position="385"/>
    </location>
</feature>
<feature type="region of interest" description="Disordered" evidence="1">
    <location>
        <begin position="523"/>
        <end position="544"/>
    </location>
</feature>
<dbReference type="EMBL" id="KZ678602">
    <property type="protein sequence ID" value="PSR78531.1"/>
    <property type="molecule type" value="Genomic_DNA"/>
</dbReference>
<feature type="compositionally biased region" description="Basic and acidic residues" evidence="1">
    <location>
        <begin position="218"/>
        <end position="227"/>
    </location>
</feature>
<accession>A0A2T2ZWP3</accession>
<feature type="region of interest" description="Disordered" evidence="1">
    <location>
        <begin position="308"/>
        <end position="389"/>
    </location>
</feature>
<feature type="compositionally biased region" description="Low complexity" evidence="1">
    <location>
        <begin position="192"/>
        <end position="209"/>
    </location>
</feature>
<organism evidence="2 3">
    <name type="scientific">Coniella lustricola</name>
    <dbReference type="NCBI Taxonomy" id="2025994"/>
    <lineage>
        <taxon>Eukaryota</taxon>
        <taxon>Fungi</taxon>
        <taxon>Dikarya</taxon>
        <taxon>Ascomycota</taxon>
        <taxon>Pezizomycotina</taxon>
        <taxon>Sordariomycetes</taxon>
        <taxon>Sordariomycetidae</taxon>
        <taxon>Diaporthales</taxon>
        <taxon>Schizoparmaceae</taxon>
        <taxon>Coniella</taxon>
    </lineage>
</organism>
<evidence type="ECO:0000313" key="3">
    <source>
        <dbReference type="Proteomes" id="UP000241462"/>
    </source>
</evidence>
<feature type="compositionally biased region" description="Polar residues" evidence="1">
    <location>
        <begin position="527"/>
        <end position="536"/>
    </location>
</feature>
<gene>
    <name evidence="2" type="ORF">BD289DRAFT_469509</name>
</gene>
<proteinExistence type="predicted"/>
<feature type="region of interest" description="Disordered" evidence="1">
    <location>
        <begin position="88"/>
        <end position="139"/>
    </location>
</feature>
<name>A0A2T2ZWP3_9PEZI</name>
<evidence type="ECO:0000256" key="1">
    <source>
        <dbReference type="SAM" id="MobiDB-lite"/>
    </source>
</evidence>
<keyword evidence="3" id="KW-1185">Reference proteome</keyword>
<evidence type="ECO:0000313" key="2">
    <source>
        <dbReference type="EMBL" id="PSR78531.1"/>
    </source>
</evidence>
<dbReference type="AlphaFoldDB" id="A0A2T2ZWP3"/>
<dbReference type="Proteomes" id="UP000241462">
    <property type="component" value="Unassembled WGS sequence"/>
</dbReference>